<evidence type="ECO:0000256" key="9">
    <source>
        <dbReference type="ARBA" id="ARBA00038221"/>
    </source>
</evidence>
<keyword evidence="2 11" id="KW-0812">Transmembrane</keyword>
<dbReference type="SMART" id="SM00408">
    <property type="entry name" value="IGc2"/>
    <property type="match status" value="1"/>
</dbReference>
<feature type="signal peptide" evidence="12">
    <location>
        <begin position="1"/>
        <end position="23"/>
    </location>
</feature>
<dbReference type="GO" id="GO:0001817">
    <property type="term" value="P:regulation of cytokine production"/>
    <property type="evidence" value="ECO:0007669"/>
    <property type="project" value="TreeGrafter"/>
</dbReference>
<gene>
    <name evidence="14" type="ORF">KIL84_001646</name>
</gene>
<evidence type="ECO:0000256" key="10">
    <source>
        <dbReference type="SAM" id="Coils"/>
    </source>
</evidence>
<feature type="coiled-coil region" evidence="10">
    <location>
        <begin position="513"/>
        <end position="543"/>
    </location>
</feature>
<dbReference type="GO" id="GO:0050863">
    <property type="term" value="P:regulation of T cell activation"/>
    <property type="evidence" value="ECO:0007669"/>
    <property type="project" value="UniProtKB-ARBA"/>
</dbReference>
<evidence type="ECO:0000256" key="7">
    <source>
        <dbReference type="ARBA" id="ARBA00023180"/>
    </source>
</evidence>
<keyword evidence="8" id="KW-0393">Immunoglobulin domain</keyword>
<evidence type="ECO:0000259" key="13">
    <source>
        <dbReference type="PROSITE" id="PS50835"/>
    </source>
</evidence>
<evidence type="ECO:0000256" key="3">
    <source>
        <dbReference type="ARBA" id="ARBA00022729"/>
    </source>
</evidence>
<dbReference type="InterPro" id="IPR050504">
    <property type="entry name" value="IgSF_BTN/MOG"/>
</dbReference>
<evidence type="ECO:0000256" key="2">
    <source>
        <dbReference type="ARBA" id="ARBA00022692"/>
    </source>
</evidence>
<sequence length="579" mass="64208">MATWWWRCVCSLGILLLVPCSLSEQFSLAGSPHPVVGVVGRDVVLPCQLSPASRLPSMEVQWRKTGSGFIPVHKYLDEGSQDLPGEGYQTRTELFLQDFSSGNVSLKLKRLQVSDDGKYQCLVRNPGWTQEATIELQVAAVAPVFIDVLGPQGHGIGLACRSAGWFPKPELRWVGKNGQNLSIEIVTNVIQDRENLYTVVSHVTVTEGEDNGDIGCIVRNGLLKTEQRSAIHLSGDIFPRVSPWLAAFWILFTLVLIAAGACAYFGYTAKRKASQKKRSKEEALFFHEAEKKTWKAERDDLLKTIGNVRNALESGTWIIPSKRVFVLSHHDKIEKITTCIMGSRFQEGSELHGVELKDCASMFRKQKGTAVDSGVLQLWAMASTMGSRPDLWAFGNMDTVQLPSQLASREPGEPDARVTGEAAKRGWILLPLSKGGEDLSRLEKALTKVGYNPWGSVTELQKHVHSWQNLLDQYTKYKKQKGKNLGAAVELISTSAAMWYQMLLGQKEELGRREVFTQQLVEMEQLKEQITNQAATKAYAQDKLQIKNKVSGHGIMGLGCGPAICLDHPGFQLAIKFSK</sequence>
<organism evidence="14 15">
    <name type="scientific">Mauremys mutica</name>
    <name type="common">yellowpond turtle</name>
    <dbReference type="NCBI Taxonomy" id="74926"/>
    <lineage>
        <taxon>Eukaryota</taxon>
        <taxon>Metazoa</taxon>
        <taxon>Chordata</taxon>
        <taxon>Craniata</taxon>
        <taxon>Vertebrata</taxon>
        <taxon>Euteleostomi</taxon>
        <taxon>Archelosauria</taxon>
        <taxon>Testudinata</taxon>
        <taxon>Testudines</taxon>
        <taxon>Cryptodira</taxon>
        <taxon>Durocryptodira</taxon>
        <taxon>Testudinoidea</taxon>
        <taxon>Geoemydidae</taxon>
        <taxon>Geoemydinae</taxon>
        <taxon>Mauremys</taxon>
    </lineage>
</organism>
<dbReference type="PANTHER" id="PTHR24100">
    <property type="entry name" value="BUTYROPHILIN"/>
    <property type="match status" value="1"/>
</dbReference>
<dbReference type="InterPro" id="IPR007110">
    <property type="entry name" value="Ig-like_dom"/>
</dbReference>
<dbReference type="FunFam" id="2.60.40.10:FF:000142">
    <property type="entry name" value="V-set domain-containing T-cell activation inhibitor 1"/>
    <property type="match status" value="1"/>
</dbReference>
<dbReference type="Pfam" id="PF22705">
    <property type="entry name" value="C2-set_3"/>
    <property type="match status" value="1"/>
</dbReference>
<evidence type="ECO:0000256" key="4">
    <source>
        <dbReference type="ARBA" id="ARBA00022989"/>
    </source>
</evidence>
<evidence type="ECO:0000256" key="6">
    <source>
        <dbReference type="ARBA" id="ARBA00023157"/>
    </source>
</evidence>
<comment type="similarity">
    <text evidence="9">Belongs to the SKINT family.</text>
</comment>
<comment type="subcellular location">
    <subcellularLocation>
        <location evidence="1">Membrane</location>
    </subcellularLocation>
</comment>
<evidence type="ECO:0000313" key="15">
    <source>
        <dbReference type="Proteomes" id="UP000827986"/>
    </source>
</evidence>
<dbReference type="FunFam" id="2.60.40.10:FF:000088">
    <property type="entry name" value="Butyrophilin subfamily 1 member A1"/>
    <property type="match status" value="1"/>
</dbReference>
<dbReference type="GO" id="GO:1903037">
    <property type="term" value="P:regulation of leukocyte cell-cell adhesion"/>
    <property type="evidence" value="ECO:0007669"/>
    <property type="project" value="UniProtKB-ARBA"/>
</dbReference>
<dbReference type="InterPro" id="IPR053896">
    <property type="entry name" value="BTN3A2-like_Ig-C"/>
</dbReference>
<feature type="domain" description="Ig-like" evidence="13">
    <location>
        <begin position="143"/>
        <end position="234"/>
    </location>
</feature>
<evidence type="ECO:0000256" key="11">
    <source>
        <dbReference type="SAM" id="Phobius"/>
    </source>
</evidence>
<evidence type="ECO:0000256" key="5">
    <source>
        <dbReference type="ARBA" id="ARBA00023136"/>
    </source>
</evidence>
<dbReference type="InterPro" id="IPR013783">
    <property type="entry name" value="Ig-like_fold"/>
</dbReference>
<dbReference type="InterPro" id="IPR003598">
    <property type="entry name" value="Ig_sub2"/>
</dbReference>
<dbReference type="Proteomes" id="UP000827986">
    <property type="component" value="Unassembled WGS sequence"/>
</dbReference>
<dbReference type="PROSITE" id="PS50835">
    <property type="entry name" value="IG_LIKE"/>
    <property type="match status" value="2"/>
</dbReference>
<dbReference type="InterPro" id="IPR036179">
    <property type="entry name" value="Ig-like_dom_sf"/>
</dbReference>
<dbReference type="GO" id="GO:0009897">
    <property type="term" value="C:external side of plasma membrane"/>
    <property type="evidence" value="ECO:0007669"/>
    <property type="project" value="TreeGrafter"/>
</dbReference>
<keyword evidence="7" id="KW-0325">Glycoprotein</keyword>
<dbReference type="GO" id="GO:0042110">
    <property type="term" value="P:T cell activation"/>
    <property type="evidence" value="ECO:0007669"/>
    <property type="project" value="UniProtKB-ARBA"/>
</dbReference>
<dbReference type="SMART" id="SM00406">
    <property type="entry name" value="IGv"/>
    <property type="match status" value="1"/>
</dbReference>
<dbReference type="SMART" id="SM00409">
    <property type="entry name" value="IG"/>
    <property type="match status" value="1"/>
</dbReference>
<feature type="domain" description="Ig-like" evidence="13">
    <location>
        <begin position="40"/>
        <end position="135"/>
    </location>
</feature>
<keyword evidence="6" id="KW-1015">Disulfide bond</keyword>
<dbReference type="SUPFAM" id="SSF48726">
    <property type="entry name" value="Immunoglobulin"/>
    <property type="match status" value="2"/>
</dbReference>
<dbReference type="PANTHER" id="PTHR24100:SF130">
    <property type="entry name" value="BUTYROPHILIN-LIKE PROTEIN 9"/>
    <property type="match status" value="1"/>
</dbReference>
<accession>A0A9D3XIR8</accession>
<dbReference type="EMBL" id="JAHDVG010000469">
    <property type="protein sequence ID" value="KAH1180712.1"/>
    <property type="molecule type" value="Genomic_DNA"/>
</dbReference>
<evidence type="ECO:0000256" key="8">
    <source>
        <dbReference type="ARBA" id="ARBA00023319"/>
    </source>
</evidence>
<dbReference type="Gene3D" id="2.60.40.10">
    <property type="entry name" value="Immunoglobulins"/>
    <property type="match status" value="2"/>
</dbReference>
<name>A0A9D3XIR8_9SAUR</name>
<dbReference type="AlphaFoldDB" id="A0A9D3XIR8"/>
<dbReference type="InterPro" id="IPR003599">
    <property type="entry name" value="Ig_sub"/>
</dbReference>
<evidence type="ECO:0000256" key="12">
    <source>
        <dbReference type="SAM" id="SignalP"/>
    </source>
</evidence>
<comment type="caution">
    <text evidence="14">The sequence shown here is derived from an EMBL/GenBank/DDBJ whole genome shotgun (WGS) entry which is preliminary data.</text>
</comment>
<reference evidence="14" key="1">
    <citation type="submission" date="2021-09" db="EMBL/GenBank/DDBJ databases">
        <title>The genome of Mauremys mutica provides insights into the evolution of semi-aquatic lifestyle.</title>
        <authorList>
            <person name="Gong S."/>
            <person name="Gao Y."/>
        </authorList>
    </citation>
    <scope>NUCLEOTIDE SEQUENCE</scope>
    <source>
        <strain evidence="14">MM-2020</strain>
        <tissue evidence="14">Muscle</tissue>
    </source>
</reference>
<keyword evidence="5 11" id="KW-0472">Membrane</keyword>
<keyword evidence="10" id="KW-0175">Coiled coil</keyword>
<feature type="chain" id="PRO_5038475281" description="Ig-like domain-containing protein" evidence="12">
    <location>
        <begin position="24"/>
        <end position="579"/>
    </location>
</feature>
<evidence type="ECO:0000313" key="14">
    <source>
        <dbReference type="EMBL" id="KAH1180712.1"/>
    </source>
</evidence>
<dbReference type="Pfam" id="PF07686">
    <property type="entry name" value="V-set"/>
    <property type="match status" value="1"/>
</dbReference>
<keyword evidence="4 11" id="KW-1133">Transmembrane helix</keyword>
<protein>
    <recommendedName>
        <fullName evidence="13">Ig-like domain-containing protein</fullName>
    </recommendedName>
</protein>
<dbReference type="GO" id="GO:0050852">
    <property type="term" value="P:T cell receptor signaling pathway"/>
    <property type="evidence" value="ECO:0007669"/>
    <property type="project" value="TreeGrafter"/>
</dbReference>
<keyword evidence="15" id="KW-1185">Reference proteome</keyword>
<feature type="transmembrane region" description="Helical" evidence="11">
    <location>
        <begin position="244"/>
        <end position="267"/>
    </location>
</feature>
<dbReference type="InterPro" id="IPR013106">
    <property type="entry name" value="Ig_V-set"/>
</dbReference>
<keyword evidence="3 12" id="KW-0732">Signal</keyword>
<dbReference type="GO" id="GO:0005102">
    <property type="term" value="F:signaling receptor binding"/>
    <property type="evidence" value="ECO:0007669"/>
    <property type="project" value="TreeGrafter"/>
</dbReference>
<evidence type="ECO:0000256" key="1">
    <source>
        <dbReference type="ARBA" id="ARBA00004370"/>
    </source>
</evidence>
<proteinExistence type="inferred from homology"/>